<protein>
    <submittedName>
        <fullName evidence="3">Ovule protein</fullName>
    </submittedName>
</protein>
<dbReference type="WBParaSite" id="HPLM_0000613101-mRNA-1">
    <property type="protein sequence ID" value="HPLM_0000613101-mRNA-1"/>
    <property type="gene ID" value="HPLM_0000613101"/>
</dbReference>
<sequence length="103" mass="12136">MAKLLPTQGLFFKYFQGLGQEFMGILLNIRTEIRVRTKFFPSRRSQCFKNRDLCSRSVFVIQNSVWRNKILQHIVESLHKLGTFISLLLALVYHLHAVVERKD</sequence>
<gene>
    <name evidence="1" type="ORF">HPLM_LOCUS6123</name>
</gene>
<dbReference type="EMBL" id="UZAF01016443">
    <property type="protein sequence ID" value="VDO28057.1"/>
    <property type="molecule type" value="Genomic_DNA"/>
</dbReference>
<evidence type="ECO:0000313" key="2">
    <source>
        <dbReference type="Proteomes" id="UP000268014"/>
    </source>
</evidence>
<reference evidence="3" key="1">
    <citation type="submission" date="2016-04" db="UniProtKB">
        <authorList>
            <consortium name="WormBaseParasite"/>
        </authorList>
    </citation>
    <scope>IDENTIFICATION</scope>
</reference>
<dbReference type="Proteomes" id="UP000268014">
    <property type="component" value="Unassembled WGS sequence"/>
</dbReference>
<evidence type="ECO:0000313" key="3">
    <source>
        <dbReference type="WBParaSite" id="HPLM_0000613101-mRNA-1"/>
    </source>
</evidence>
<evidence type="ECO:0000313" key="1">
    <source>
        <dbReference type="EMBL" id="VDO28057.1"/>
    </source>
</evidence>
<name>A0A158QLB0_HAEPC</name>
<dbReference type="AlphaFoldDB" id="A0A158QLB0"/>
<reference evidence="1 2" key="2">
    <citation type="submission" date="2018-11" db="EMBL/GenBank/DDBJ databases">
        <authorList>
            <consortium name="Pathogen Informatics"/>
        </authorList>
    </citation>
    <scope>NUCLEOTIDE SEQUENCE [LARGE SCALE GENOMIC DNA]</scope>
    <source>
        <strain evidence="1 2">MHpl1</strain>
    </source>
</reference>
<accession>A0A158QLB0</accession>
<organism evidence="3">
    <name type="scientific">Haemonchus placei</name>
    <name type="common">Barber's pole worm</name>
    <dbReference type="NCBI Taxonomy" id="6290"/>
    <lineage>
        <taxon>Eukaryota</taxon>
        <taxon>Metazoa</taxon>
        <taxon>Ecdysozoa</taxon>
        <taxon>Nematoda</taxon>
        <taxon>Chromadorea</taxon>
        <taxon>Rhabditida</taxon>
        <taxon>Rhabditina</taxon>
        <taxon>Rhabditomorpha</taxon>
        <taxon>Strongyloidea</taxon>
        <taxon>Trichostrongylidae</taxon>
        <taxon>Haemonchus</taxon>
    </lineage>
</organism>
<keyword evidence="2" id="KW-1185">Reference proteome</keyword>
<proteinExistence type="predicted"/>